<dbReference type="Gene3D" id="3.40.710.10">
    <property type="entry name" value="DD-peptidase/beta-lactamase superfamily"/>
    <property type="match status" value="1"/>
</dbReference>
<organism evidence="2 3">
    <name type="scientific">Cyclobacterium marinum (strain ATCC 25205 / DSM 745 / LMG 13164 / NCIMB 1802)</name>
    <name type="common">Flectobacillus marinus</name>
    <dbReference type="NCBI Taxonomy" id="880070"/>
    <lineage>
        <taxon>Bacteria</taxon>
        <taxon>Pseudomonadati</taxon>
        <taxon>Bacteroidota</taxon>
        <taxon>Cytophagia</taxon>
        <taxon>Cytophagales</taxon>
        <taxon>Cyclobacteriaceae</taxon>
        <taxon>Cyclobacterium</taxon>
    </lineage>
</organism>
<dbReference type="PANTHER" id="PTHR43283:SF7">
    <property type="entry name" value="BETA-LACTAMASE-RELATED DOMAIN-CONTAINING PROTEIN"/>
    <property type="match status" value="1"/>
</dbReference>
<dbReference type="HOGENOM" id="CLU_045378_0_0_10"/>
<dbReference type="eggNOG" id="COG1680">
    <property type="taxonomic scope" value="Bacteria"/>
</dbReference>
<dbReference type="STRING" id="880070.Cycma_1529"/>
<dbReference type="EMBL" id="CP002955">
    <property type="protein sequence ID" value="AEL25291.1"/>
    <property type="molecule type" value="Genomic_DNA"/>
</dbReference>
<dbReference type="KEGG" id="cmr:Cycma_1529"/>
<dbReference type="AlphaFoldDB" id="G0J4R1"/>
<dbReference type="Pfam" id="PF00144">
    <property type="entry name" value="Beta-lactamase"/>
    <property type="match status" value="1"/>
</dbReference>
<sequence length="366" mass="41496">MKKQYILLLGLVLVLIFSCEEKDMLPEVENELYFPPSHTDEWQSTAPNTLGWSQEALENLYTYLEENQTRAFIILKDGKIVVEKYWGNNFLNTGVFEASSMWYWASAGKTLTATLIGAAEKEGFLSIRDRTSDYLGTGWTSLSPEKEDLITIKHQLTVSTGLNYQVSDLDCTAPSCLEYGKDAGTQWYYHNAAYTLLEKVVNKASGIDYNTFTDQKIEAITGMDGRWVPLGYNNVYWSTARDMARFGLLTLNKGIWEANQAVYTEGYYEQMVNSAQELNPSYGYLWWLNGKSKIIFPGLPTSFNRDLSVYAPDDLIAGMGKNGQFVEIVPEQNLVVVRMGEAPNDALVPISFHDEMWEKLHLVISF</sequence>
<reference evidence="3" key="1">
    <citation type="submission" date="2011-07" db="EMBL/GenBank/DDBJ databases">
        <title>The complete genome of Cyclobacterium marinum DSM 745.</title>
        <authorList>
            <person name="Lucas S."/>
            <person name="Han J."/>
            <person name="Lapidus A."/>
            <person name="Bruce D."/>
            <person name="Goodwin L."/>
            <person name="Pitluck S."/>
            <person name="Peters L."/>
            <person name="Kyrpides N."/>
            <person name="Mavromatis K."/>
            <person name="Ivanova N."/>
            <person name="Ovchinnikova G."/>
            <person name="Chertkov O."/>
            <person name="Detter J.C."/>
            <person name="Tapia R."/>
            <person name="Han C."/>
            <person name="Land M."/>
            <person name="Hauser L."/>
            <person name="Markowitz V."/>
            <person name="Cheng J.-F."/>
            <person name="Hugenholtz P."/>
            <person name="Woyke T."/>
            <person name="Wu D."/>
            <person name="Tindall B."/>
            <person name="Schuetze A."/>
            <person name="Brambilla E."/>
            <person name="Klenk H.-P."/>
            <person name="Eisen J.A."/>
        </authorList>
    </citation>
    <scope>NUCLEOTIDE SEQUENCE [LARGE SCALE GENOMIC DNA]</scope>
    <source>
        <strain evidence="3">ATCC 25205 / DSM 745 / LMG 13164 / NCIMB 1802</strain>
    </source>
</reference>
<accession>G0J4R1</accession>
<evidence type="ECO:0000313" key="3">
    <source>
        <dbReference type="Proteomes" id="UP000001635"/>
    </source>
</evidence>
<dbReference type="SUPFAM" id="SSF56601">
    <property type="entry name" value="beta-lactamase/transpeptidase-like"/>
    <property type="match status" value="1"/>
</dbReference>
<evidence type="ECO:0000259" key="1">
    <source>
        <dbReference type="Pfam" id="PF00144"/>
    </source>
</evidence>
<evidence type="ECO:0000313" key="2">
    <source>
        <dbReference type="EMBL" id="AEL25291.1"/>
    </source>
</evidence>
<dbReference type="PROSITE" id="PS51257">
    <property type="entry name" value="PROKAR_LIPOPROTEIN"/>
    <property type="match status" value="1"/>
</dbReference>
<dbReference type="Proteomes" id="UP000001635">
    <property type="component" value="Chromosome"/>
</dbReference>
<protein>
    <submittedName>
        <fullName evidence="2">Beta-lactamase</fullName>
    </submittedName>
</protein>
<name>G0J4R1_CYCMS</name>
<dbReference type="InterPro" id="IPR012338">
    <property type="entry name" value="Beta-lactam/transpept-like"/>
</dbReference>
<proteinExistence type="predicted"/>
<keyword evidence="3" id="KW-1185">Reference proteome</keyword>
<gene>
    <name evidence="2" type="ordered locus">Cycma_1529</name>
</gene>
<dbReference type="PANTHER" id="PTHR43283">
    <property type="entry name" value="BETA-LACTAMASE-RELATED"/>
    <property type="match status" value="1"/>
</dbReference>
<dbReference type="OrthoDB" id="1185352at2"/>
<dbReference type="RefSeq" id="WP_014019586.1">
    <property type="nucleotide sequence ID" value="NC_015914.1"/>
</dbReference>
<feature type="domain" description="Beta-lactamase-related" evidence="1">
    <location>
        <begin position="71"/>
        <end position="339"/>
    </location>
</feature>
<dbReference type="InterPro" id="IPR001466">
    <property type="entry name" value="Beta-lactam-related"/>
</dbReference>
<dbReference type="InterPro" id="IPR050789">
    <property type="entry name" value="Diverse_Enzym_Activities"/>
</dbReference>